<feature type="compositionally biased region" description="Low complexity" evidence="1">
    <location>
        <begin position="206"/>
        <end position="215"/>
    </location>
</feature>
<sequence length="253" mass="28961">MQADYDRRLQATIERYQDEMTQRLSGLESEYEARAVVLQQADRPTSESSSPPPSAPSPAEDSLKQQYEARLREAARRLQQAYEQQLKQKLQVATQTLQADYEQRLAQKIEHYQDQLAQRSAQLEEAYEARLQALSMGQPEAASQAPARSDPETLATFKQQLQQEYDQKLSQQLEQYHQRLTQRIDDLEHDYANRLMQLTQRPNPMTPTTSPEAESSPPPPALNDSADLDDILKTQSWGESDETLDLEDPNSPE</sequence>
<proteinExistence type="predicted"/>
<evidence type="ECO:0000256" key="1">
    <source>
        <dbReference type="SAM" id="MobiDB-lite"/>
    </source>
</evidence>
<feature type="region of interest" description="Disordered" evidence="1">
    <location>
        <begin position="37"/>
        <end position="65"/>
    </location>
</feature>
<evidence type="ECO:0000313" key="2">
    <source>
        <dbReference type="EMBL" id="ASC73822.1"/>
    </source>
</evidence>
<dbReference type="KEGG" id="hhg:XM38_047950"/>
<name>A0A1Z3HU76_9CYAN</name>
<dbReference type="EMBL" id="CP021983">
    <property type="protein sequence ID" value="ASC73822.1"/>
    <property type="molecule type" value="Genomic_DNA"/>
</dbReference>
<dbReference type="AlphaFoldDB" id="A0A1Z3HU76"/>
<gene>
    <name evidence="2" type="ORF">XM38_047950</name>
</gene>
<evidence type="ECO:0000313" key="3">
    <source>
        <dbReference type="Proteomes" id="UP000191901"/>
    </source>
</evidence>
<dbReference type="OrthoDB" id="581807at2"/>
<protein>
    <submittedName>
        <fullName evidence="2">Uncharacterized protein</fullName>
    </submittedName>
</protein>
<organism evidence="2 3">
    <name type="scientific">Halomicronema hongdechloris C2206</name>
    <dbReference type="NCBI Taxonomy" id="1641165"/>
    <lineage>
        <taxon>Bacteria</taxon>
        <taxon>Bacillati</taxon>
        <taxon>Cyanobacteriota</taxon>
        <taxon>Cyanophyceae</taxon>
        <taxon>Nodosilineales</taxon>
        <taxon>Nodosilineaceae</taxon>
        <taxon>Halomicronema</taxon>
    </lineage>
</organism>
<keyword evidence="3" id="KW-1185">Reference proteome</keyword>
<reference evidence="2 3" key="1">
    <citation type="journal article" date="2016" name="Biochim. Biophys. Acta">
        <title>Characterization of red-shifted phycobilisomes isolated from the chlorophyll f-containing cyanobacterium Halomicronema hongdechloris.</title>
        <authorList>
            <person name="Li Y."/>
            <person name="Lin Y."/>
            <person name="Garvey C.J."/>
            <person name="Birch D."/>
            <person name="Corkery R.W."/>
            <person name="Loughlin P.C."/>
            <person name="Scheer H."/>
            <person name="Willows R.D."/>
            <person name="Chen M."/>
        </authorList>
    </citation>
    <scope>NUCLEOTIDE SEQUENCE [LARGE SCALE GENOMIC DNA]</scope>
    <source>
        <strain evidence="2 3">C2206</strain>
    </source>
</reference>
<feature type="compositionally biased region" description="Acidic residues" evidence="1">
    <location>
        <begin position="239"/>
        <end position="253"/>
    </location>
</feature>
<dbReference type="Proteomes" id="UP000191901">
    <property type="component" value="Chromosome"/>
</dbReference>
<feature type="region of interest" description="Disordered" evidence="1">
    <location>
        <begin position="198"/>
        <end position="253"/>
    </location>
</feature>
<dbReference type="RefSeq" id="WP_088431165.1">
    <property type="nucleotide sequence ID" value="NZ_CP021983.2"/>
</dbReference>
<accession>A0A1Z3HU76</accession>